<dbReference type="PANTHER" id="PTHR42930:SF3">
    <property type="entry name" value="PHOSPHATE-SPECIFIC TRANSPORT SYSTEM ACCESSORY PROTEIN PHOU"/>
    <property type="match status" value="1"/>
</dbReference>
<dbReference type="RefSeq" id="WP_147183829.1">
    <property type="nucleotide sequence ID" value="NZ_CP042382.1"/>
</dbReference>
<dbReference type="GO" id="GO:0006817">
    <property type="term" value="P:phosphate ion transport"/>
    <property type="evidence" value="ECO:0007669"/>
    <property type="project" value="UniProtKB-KW"/>
</dbReference>
<dbReference type="FunFam" id="1.20.58.220:FF:000001">
    <property type="entry name" value="Phosphate-specific transport system accessory protein PhoU"/>
    <property type="match status" value="1"/>
</dbReference>
<evidence type="ECO:0000313" key="8">
    <source>
        <dbReference type="EMBL" id="QEA38772.1"/>
    </source>
</evidence>
<dbReference type="GO" id="GO:0030643">
    <property type="term" value="P:intracellular phosphate ion homeostasis"/>
    <property type="evidence" value="ECO:0007669"/>
    <property type="project" value="InterPro"/>
</dbReference>
<evidence type="ECO:0000313" key="9">
    <source>
        <dbReference type="Proteomes" id="UP000321272"/>
    </source>
</evidence>
<dbReference type="InterPro" id="IPR026022">
    <property type="entry name" value="PhoU_dom"/>
</dbReference>
<dbReference type="Pfam" id="PF01895">
    <property type="entry name" value="PhoU"/>
    <property type="match status" value="2"/>
</dbReference>
<keyword evidence="4 6" id="KW-0963">Cytoplasm</keyword>
<dbReference type="GO" id="GO:0005737">
    <property type="term" value="C:cytoplasm"/>
    <property type="evidence" value="ECO:0007669"/>
    <property type="project" value="UniProtKB-SubCell"/>
</dbReference>
<keyword evidence="9" id="KW-1185">Reference proteome</keyword>
<evidence type="ECO:0000259" key="7">
    <source>
        <dbReference type="Pfam" id="PF01895"/>
    </source>
</evidence>
<comment type="function">
    <text evidence="6">Plays a role in the regulation of phosphate uptake.</text>
</comment>
<dbReference type="PIRSF" id="PIRSF003107">
    <property type="entry name" value="PhoU"/>
    <property type="match status" value="1"/>
</dbReference>
<dbReference type="NCBIfam" id="TIGR02135">
    <property type="entry name" value="phoU_full"/>
    <property type="match status" value="1"/>
</dbReference>
<evidence type="ECO:0000256" key="6">
    <source>
        <dbReference type="PIRNR" id="PIRNR003107"/>
    </source>
</evidence>
<dbReference type="Gene3D" id="1.20.58.220">
    <property type="entry name" value="Phosphate transport system protein phou homolog 2, domain 2"/>
    <property type="match status" value="2"/>
</dbReference>
<comment type="subcellular location">
    <subcellularLocation>
        <location evidence="1 6">Cytoplasm</location>
    </subcellularLocation>
</comment>
<evidence type="ECO:0000256" key="4">
    <source>
        <dbReference type="ARBA" id="ARBA00022490"/>
    </source>
</evidence>
<feature type="domain" description="PhoU" evidence="7">
    <location>
        <begin position="133"/>
        <end position="216"/>
    </location>
</feature>
<reference evidence="8 9" key="1">
    <citation type="submission" date="2019-06" db="EMBL/GenBank/DDBJ databases">
        <title>Genome analyses of bacteria isolated from kimchi.</title>
        <authorList>
            <person name="Lee S."/>
            <person name="Ahn S."/>
            <person name="Roh S."/>
        </authorList>
    </citation>
    <scope>NUCLEOTIDE SEQUENCE [LARGE SCALE GENOMIC DNA]</scope>
    <source>
        <strain evidence="8 9">CBA4606</strain>
    </source>
</reference>
<dbReference type="Proteomes" id="UP000321272">
    <property type="component" value="Chromosome"/>
</dbReference>
<accession>A0A5B8SNK5</accession>
<name>A0A5B8SNK5_9GAMM</name>
<dbReference type="SUPFAM" id="SSF109755">
    <property type="entry name" value="PhoU-like"/>
    <property type="match status" value="1"/>
</dbReference>
<comment type="subunit">
    <text evidence="6">Homodimer.</text>
</comment>
<keyword evidence="3 6" id="KW-0813">Transport</keyword>
<comment type="similarity">
    <text evidence="2 6">Belongs to the PhoU family.</text>
</comment>
<dbReference type="InterPro" id="IPR038078">
    <property type="entry name" value="PhoU-like_sf"/>
</dbReference>
<evidence type="ECO:0000256" key="2">
    <source>
        <dbReference type="ARBA" id="ARBA00008107"/>
    </source>
</evidence>
<sequence>MTPTTAPHSTHISRQFNHEMEAIRTRLLAMGGLVEQQVGNAISALIESDYAVADDVRLNDHRVNQMQIDIDEECTRILARRQPAASDLRLVLAVTRATSDLERIGDEAQKIARHAMQLVEEGAAPRGYAEARHIGYQVRHMLQDALNAFARFDTQLALAVLQEDQAVDMEYRSATRALVTFMMEDPRAISRVLNIMWVLRALERIGDHSNNLAECVIYLVRGTDVRHASFEAIEASLEEPDRRDAT</sequence>
<organism evidence="8 9">
    <name type="scientific">Pistricoccus aurantiacus</name>
    <dbReference type="NCBI Taxonomy" id="1883414"/>
    <lineage>
        <taxon>Bacteria</taxon>
        <taxon>Pseudomonadati</taxon>
        <taxon>Pseudomonadota</taxon>
        <taxon>Gammaproteobacteria</taxon>
        <taxon>Oceanospirillales</taxon>
        <taxon>Halomonadaceae</taxon>
        <taxon>Pistricoccus</taxon>
    </lineage>
</organism>
<protein>
    <recommendedName>
        <fullName evidence="6">Phosphate-specific transport system accessory protein PhoU</fullName>
    </recommendedName>
</protein>
<evidence type="ECO:0000256" key="3">
    <source>
        <dbReference type="ARBA" id="ARBA00022448"/>
    </source>
</evidence>
<keyword evidence="5 6" id="KW-0592">Phosphate transport</keyword>
<evidence type="ECO:0000256" key="5">
    <source>
        <dbReference type="ARBA" id="ARBA00022592"/>
    </source>
</evidence>
<dbReference type="GO" id="GO:0045936">
    <property type="term" value="P:negative regulation of phosphate metabolic process"/>
    <property type="evidence" value="ECO:0007669"/>
    <property type="project" value="InterPro"/>
</dbReference>
<dbReference type="PANTHER" id="PTHR42930">
    <property type="entry name" value="PHOSPHATE-SPECIFIC TRANSPORT SYSTEM ACCESSORY PROTEIN PHOU"/>
    <property type="match status" value="1"/>
</dbReference>
<dbReference type="AlphaFoldDB" id="A0A5B8SNK5"/>
<dbReference type="InterPro" id="IPR028366">
    <property type="entry name" value="PhoU"/>
</dbReference>
<dbReference type="FunFam" id="1.20.58.220:FF:000002">
    <property type="entry name" value="Phosphate-specific transport system accessory protein PhoU"/>
    <property type="match status" value="1"/>
</dbReference>
<proteinExistence type="inferred from homology"/>
<feature type="domain" description="PhoU" evidence="7">
    <location>
        <begin position="28"/>
        <end position="113"/>
    </location>
</feature>
<dbReference type="EMBL" id="CP042382">
    <property type="protein sequence ID" value="QEA38772.1"/>
    <property type="molecule type" value="Genomic_DNA"/>
</dbReference>
<dbReference type="KEGG" id="paur:FGL86_06555"/>
<dbReference type="OrthoDB" id="9814256at2"/>
<gene>
    <name evidence="8" type="primary">phoU</name>
    <name evidence="8" type="ORF">FGL86_06555</name>
</gene>
<evidence type="ECO:0000256" key="1">
    <source>
        <dbReference type="ARBA" id="ARBA00004496"/>
    </source>
</evidence>